<evidence type="ECO:0008006" key="3">
    <source>
        <dbReference type="Google" id="ProtNLM"/>
    </source>
</evidence>
<dbReference type="Proteomes" id="UP001207918">
    <property type="component" value="Unassembled WGS sequence"/>
</dbReference>
<sequence>MKEITQCYDRDKPDPSHLLLAIDVSSRRLDLYSRYRQGEHEYESTESFSNEVSTIANRLDDYSKQSR</sequence>
<organism evidence="1 2">
    <name type="scientific">Fodinibius salsisoli</name>
    <dbReference type="NCBI Taxonomy" id="2820877"/>
    <lineage>
        <taxon>Bacteria</taxon>
        <taxon>Pseudomonadati</taxon>
        <taxon>Balneolota</taxon>
        <taxon>Balneolia</taxon>
        <taxon>Balneolales</taxon>
        <taxon>Balneolaceae</taxon>
        <taxon>Fodinibius</taxon>
    </lineage>
</organism>
<dbReference type="RefSeq" id="WP_265765095.1">
    <property type="nucleotide sequence ID" value="NZ_JAGGJA010000003.1"/>
</dbReference>
<evidence type="ECO:0000313" key="1">
    <source>
        <dbReference type="EMBL" id="MCW9706389.1"/>
    </source>
</evidence>
<name>A0ABT3PMJ9_9BACT</name>
<dbReference type="EMBL" id="JAGGJA010000003">
    <property type="protein sequence ID" value="MCW9706389.1"/>
    <property type="molecule type" value="Genomic_DNA"/>
</dbReference>
<accession>A0ABT3PMJ9</accession>
<evidence type="ECO:0000313" key="2">
    <source>
        <dbReference type="Proteomes" id="UP001207918"/>
    </source>
</evidence>
<keyword evidence="2" id="KW-1185">Reference proteome</keyword>
<gene>
    <name evidence="1" type="ORF">J6I44_05965</name>
</gene>
<comment type="caution">
    <text evidence="1">The sequence shown here is derived from an EMBL/GenBank/DDBJ whole genome shotgun (WGS) entry which is preliminary data.</text>
</comment>
<proteinExistence type="predicted"/>
<reference evidence="1 2" key="1">
    <citation type="submission" date="2021-03" db="EMBL/GenBank/DDBJ databases">
        <title>Aliifodinibius sp. nov., a new bacterium isolated from saline soil.</title>
        <authorList>
            <person name="Galisteo C."/>
            <person name="De La Haba R."/>
            <person name="Sanchez-Porro C."/>
            <person name="Ventosa A."/>
        </authorList>
    </citation>
    <scope>NUCLEOTIDE SEQUENCE [LARGE SCALE GENOMIC DNA]</scope>
    <source>
        <strain evidence="1 2">1BSP15-2V2</strain>
    </source>
</reference>
<protein>
    <recommendedName>
        <fullName evidence="3">Transposase</fullName>
    </recommendedName>
</protein>